<dbReference type="PROSITE" id="PS50850">
    <property type="entry name" value="MFS"/>
    <property type="match status" value="1"/>
</dbReference>
<proteinExistence type="predicted"/>
<dbReference type="PANTHER" id="PTHR23513">
    <property type="entry name" value="INTEGRAL MEMBRANE EFFLUX PROTEIN-RELATED"/>
    <property type="match status" value="1"/>
</dbReference>
<evidence type="ECO:0000256" key="2">
    <source>
        <dbReference type="ARBA" id="ARBA00022448"/>
    </source>
</evidence>
<dbReference type="STRING" id="47866.GA0074694_2216"/>
<dbReference type="PANTHER" id="PTHR23513:SF11">
    <property type="entry name" value="STAPHYLOFERRIN A TRANSPORTER"/>
    <property type="match status" value="1"/>
</dbReference>
<reference evidence="10" key="1">
    <citation type="submission" date="2016-06" db="EMBL/GenBank/DDBJ databases">
        <authorList>
            <person name="Varghese N."/>
        </authorList>
    </citation>
    <scope>NUCLEOTIDE SEQUENCE [LARGE SCALE GENOMIC DNA]</scope>
    <source>
        <strain evidence="10">DSM 46123</strain>
    </source>
</reference>
<dbReference type="InterPro" id="IPR010290">
    <property type="entry name" value="TM_effector"/>
</dbReference>
<evidence type="ECO:0000256" key="3">
    <source>
        <dbReference type="ARBA" id="ARBA00022475"/>
    </source>
</evidence>
<evidence type="ECO:0000256" key="6">
    <source>
        <dbReference type="ARBA" id="ARBA00023136"/>
    </source>
</evidence>
<dbReference type="CDD" id="cd06173">
    <property type="entry name" value="MFS_MefA_like"/>
    <property type="match status" value="1"/>
</dbReference>
<keyword evidence="5 7" id="KW-1133">Transmembrane helix</keyword>
<accession>A0A1C6RLI9</accession>
<feature type="transmembrane region" description="Helical" evidence="7">
    <location>
        <begin position="90"/>
        <end position="113"/>
    </location>
</feature>
<feature type="transmembrane region" description="Helical" evidence="7">
    <location>
        <begin position="297"/>
        <end position="316"/>
    </location>
</feature>
<feature type="transmembrane region" description="Helical" evidence="7">
    <location>
        <begin position="237"/>
        <end position="258"/>
    </location>
</feature>
<keyword evidence="2" id="KW-0813">Transport</keyword>
<feature type="transmembrane region" description="Helical" evidence="7">
    <location>
        <begin position="162"/>
        <end position="181"/>
    </location>
</feature>
<feature type="domain" description="Major facilitator superfamily (MFS) profile" evidence="8">
    <location>
        <begin position="27"/>
        <end position="409"/>
    </location>
</feature>
<keyword evidence="6 7" id="KW-0472">Membrane</keyword>
<evidence type="ECO:0000313" key="10">
    <source>
        <dbReference type="Proteomes" id="UP000198906"/>
    </source>
</evidence>
<dbReference type="EMBL" id="FMHU01000001">
    <property type="protein sequence ID" value="SCL18043.1"/>
    <property type="molecule type" value="Genomic_DNA"/>
</dbReference>
<feature type="transmembrane region" description="Helical" evidence="7">
    <location>
        <begin position="27"/>
        <end position="44"/>
    </location>
</feature>
<feature type="transmembrane region" description="Helical" evidence="7">
    <location>
        <begin position="270"/>
        <end position="290"/>
    </location>
</feature>
<feature type="transmembrane region" description="Helical" evidence="7">
    <location>
        <begin position="59"/>
        <end position="78"/>
    </location>
</feature>
<feature type="transmembrane region" description="Helical" evidence="7">
    <location>
        <begin position="356"/>
        <end position="376"/>
    </location>
</feature>
<evidence type="ECO:0000256" key="7">
    <source>
        <dbReference type="SAM" id="Phobius"/>
    </source>
</evidence>
<keyword evidence="4 7" id="KW-0812">Transmembrane</keyword>
<evidence type="ECO:0000256" key="1">
    <source>
        <dbReference type="ARBA" id="ARBA00004651"/>
    </source>
</evidence>
<protein>
    <submittedName>
        <fullName evidence="9">Predicted arabinose efflux permease, MFS family</fullName>
    </submittedName>
</protein>
<dbReference type="Pfam" id="PF05977">
    <property type="entry name" value="MFS_3"/>
    <property type="match status" value="1"/>
</dbReference>
<keyword evidence="10" id="KW-1185">Reference proteome</keyword>
<comment type="subcellular location">
    <subcellularLocation>
        <location evidence="1">Cell membrane</location>
        <topology evidence="1">Multi-pass membrane protein</topology>
    </subcellularLocation>
</comment>
<dbReference type="GO" id="GO:0022857">
    <property type="term" value="F:transmembrane transporter activity"/>
    <property type="evidence" value="ECO:0007669"/>
    <property type="project" value="InterPro"/>
</dbReference>
<feature type="transmembrane region" description="Helical" evidence="7">
    <location>
        <begin position="187"/>
        <end position="209"/>
    </location>
</feature>
<dbReference type="InterPro" id="IPR020846">
    <property type="entry name" value="MFS_dom"/>
</dbReference>
<dbReference type="Gene3D" id="1.20.1250.20">
    <property type="entry name" value="MFS general substrate transporter like domains"/>
    <property type="match status" value="2"/>
</dbReference>
<dbReference type="SUPFAM" id="SSF103473">
    <property type="entry name" value="MFS general substrate transporter"/>
    <property type="match status" value="1"/>
</dbReference>
<evidence type="ECO:0000313" key="9">
    <source>
        <dbReference type="EMBL" id="SCL18043.1"/>
    </source>
</evidence>
<evidence type="ECO:0000256" key="5">
    <source>
        <dbReference type="ARBA" id="ARBA00022989"/>
    </source>
</evidence>
<feature type="transmembrane region" description="Helical" evidence="7">
    <location>
        <begin position="322"/>
        <end position="344"/>
    </location>
</feature>
<keyword evidence="3" id="KW-1003">Cell membrane</keyword>
<evidence type="ECO:0000256" key="4">
    <source>
        <dbReference type="ARBA" id="ARBA00022692"/>
    </source>
</evidence>
<dbReference type="Proteomes" id="UP000198906">
    <property type="component" value="Unassembled WGS sequence"/>
</dbReference>
<gene>
    <name evidence="9" type="ORF">GA0074694_2216</name>
</gene>
<dbReference type="GO" id="GO:0005886">
    <property type="term" value="C:plasma membrane"/>
    <property type="evidence" value="ECO:0007669"/>
    <property type="project" value="UniProtKB-SubCell"/>
</dbReference>
<dbReference type="RefSeq" id="WP_176737858.1">
    <property type="nucleotide sequence ID" value="NZ_FMHU01000001.1"/>
</dbReference>
<evidence type="ECO:0000259" key="8">
    <source>
        <dbReference type="PROSITE" id="PS50850"/>
    </source>
</evidence>
<dbReference type="InterPro" id="IPR036259">
    <property type="entry name" value="MFS_trans_sf"/>
</dbReference>
<feature type="transmembrane region" description="Helical" evidence="7">
    <location>
        <begin position="119"/>
        <end position="141"/>
    </location>
</feature>
<feature type="transmembrane region" description="Helical" evidence="7">
    <location>
        <begin position="382"/>
        <end position="404"/>
    </location>
</feature>
<dbReference type="AlphaFoldDB" id="A0A1C6RLI9"/>
<sequence length="421" mass="43087">MTAAAGQAADAEQTAGQRRRSLAFGRAFWVFWTGAFLSNVGSWAESTVTPAVVVTVSQSAAWTTALIAVPTMLSLVSAPIGGRLVDRHGAVGLLFGSLTVLAVLGAARAGYWMSGGRDVLVLLLLATVGGVVAGAGGPAWNKLFNDLVSDQVREQAMLMESLQLRISRIAGPAVGAGLLLVGGPAAVFLLDAISFLLVITGCAAAIRIAPDRARPTRRATGPTPSLRALAQRLRVEIVLIAVVAAFATAPLRLLPVLINLDLGLSMKTYALLASVPAIGSVLAGPIGFVVVDRDRRWIVRSVLLFGLAATVGGIGLAQAVPWLVVLLVLYGFASAIVSAALTARVQTTSPDARGQAAALTFIAQGVGLATASLAWGGLADSLGASATMTIAGVCLMAGAVYFVLHRRRLAQPSVGSAGVDT</sequence>
<name>A0A1C6RLI9_9ACTN</name>
<organism evidence="9 10">
    <name type="scientific">Micromonospora inyonensis</name>
    <dbReference type="NCBI Taxonomy" id="47866"/>
    <lineage>
        <taxon>Bacteria</taxon>
        <taxon>Bacillati</taxon>
        <taxon>Actinomycetota</taxon>
        <taxon>Actinomycetes</taxon>
        <taxon>Micromonosporales</taxon>
        <taxon>Micromonosporaceae</taxon>
        <taxon>Micromonospora</taxon>
    </lineage>
</organism>